<reference evidence="2 3" key="2">
    <citation type="submission" date="2011-10" db="EMBL/GenBank/DDBJ databases">
        <title>The Genome Sequence of Simonsiella muelleri ATCC 29453.</title>
        <authorList>
            <consortium name="The Broad Institute Genome Sequencing Platform"/>
            <consortium name="The Broad Institute Genome Sequencing Center for Infectious Disease"/>
            <person name="Earl A."/>
            <person name="Ward D."/>
            <person name="Feldgarden M."/>
            <person name="Gevers D."/>
            <person name="Izard J."/>
            <person name="Baranova O.V."/>
            <person name="Blanton J.M."/>
            <person name="Tanner A.C."/>
            <person name="Dewhirst F."/>
            <person name="Young S.K."/>
            <person name="Zeng Q."/>
            <person name="Gargeya S."/>
            <person name="Fitzgerald M."/>
            <person name="Haas B."/>
            <person name="Abouelleil A."/>
            <person name="Alvarado L."/>
            <person name="Arachchi H.M."/>
            <person name="Berlin A."/>
            <person name="Brown A."/>
            <person name="Chapman S.B."/>
            <person name="Chen Z."/>
            <person name="Dunbar C."/>
            <person name="Freedman E."/>
            <person name="Gearin G."/>
            <person name="Goldberg J."/>
            <person name="Griggs A."/>
            <person name="Gujja S."/>
            <person name="Heiman D."/>
            <person name="Howarth C."/>
            <person name="Larson L."/>
            <person name="Lui A."/>
            <person name="MacDonald P.J.P."/>
            <person name="Montmayeur A."/>
            <person name="Murphy C."/>
            <person name="Neiman D."/>
            <person name="Pearson M."/>
            <person name="Priest M."/>
            <person name="Roberts A."/>
            <person name="Saif S."/>
            <person name="Shea T."/>
            <person name="Shenoy N."/>
            <person name="Sisk P."/>
            <person name="Stolte C."/>
            <person name="Sykes S."/>
            <person name="Wortman J."/>
            <person name="Nusbaum C."/>
            <person name="Birren B."/>
        </authorList>
    </citation>
    <scope>NUCLEOTIDE SEQUENCE [LARGE SCALE GENOMIC DNA]</scope>
    <source>
        <strain evidence="2 3">ATCC 29453</strain>
    </source>
</reference>
<dbReference type="eggNOG" id="ENOG50344UH">
    <property type="taxonomic scope" value="Bacteria"/>
</dbReference>
<dbReference type="AlphaFoldDB" id="V9H5J2"/>
<sequence>MTEPFTVPVAVGISVAGGYILGMPTESVAIGAIASLAVLVNQDKKSIIAVISYTIIGGLLGGSIAPIFGHWLVETFSSEHEFMNEKKLTLINVFSPAVTGLGWQFLAKLLVAMYPSLERRFDELISAALDFILRRPRK</sequence>
<keyword evidence="3" id="KW-1185">Reference proteome</keyword>
<name>V9H5J2_9NEIS</name>
<keyword evidence="1" id="KW-1133">Transmembrane helix</keyword>
<dbReference type="Proteomes" id="UP000017813">
    <property type="component" value="Unassembled WGS sequence"/>
</dbReference>
<organism evidence="2 3">
    <name type="scientific">Simonsiella muelleri ATCC 29453</name>
    <dbReference type="NCBI Taxonomy" id="641147"/>
    <lineage>
        <taxon>Bacteria</taxon>
        <taxon>Pseudomonadati</taxon>
        <taxon>Pseudomonadota</taxon>
        <taxon>Betaproteobacteria</taxon>
        <taxon>Neisseriales</taxon>
        <taxon>Neisseriaceae</taxon>
        <taxon>Simonsiella</taxon>
    </lineage>
</organism>
<reference evidence="2 3" key="1">
    <citation type="submission" date="2010-03" db="EMBL/GenBank/DDBJ databases">
        <authorList>
            <consortium name="The Broad Institute Genome Sequencing Platform"/>
            <person name="Ward D."/>
            <person name="Earl A."/>
            <person name="Feldgarden M."/>
            <person name="Gevers D."/>
            <person name="Young S."/>
            <person name="Zeng Q."/>
            <person name="Koehrsen M."/>
            <person name="Alvarado L."/>
            <person name="Berlin A.M."/>
            <person name="Borenstein D."/>
            <person name="Chapman S.B."/>
            <person name="Chen Z."/>
            <person name="Engels R."/>
            <person name="Freedman E."/>
            <person name="Gellesch M."/>
            <person name="Goldberg J."/>
            <person name="Griggs A."/>
            <person name="Gujja S."/>
            <person name="Heilman E.R."/>
            <person name="Heiman D.I."/>
            <person name="Hepburn T.A."/>
            <person name="Howarth C."/>
            <person name="Jen D."/>
            <person name="Larson L."/>
            <person name="Mehta T."/>
            <person name="Park D."/>
            <person name="Pearson M."/>
            <person name="Richards J."/>
            <person name="Roberts A."/>
            <person name="Saif S."/>
            <person name="Shea T.D."/>
            <person name="Shenoy N."/>
            <person name="Sisk P."/>
            <person name="Stolte C."/>
            <person name="Sykes S.N."/>
            <person name="Walk T."/>
            <person name="White J."/>
            <person name="Yandava C."/>
            <person name="Izard J."/>
            <person name="Baranova O.V."/>
            <person name="Blanton J.M."/>
            <person name="Tanner A.C."/>
            <person name="Dewhirst F."/>
            <person name="Haas B."/>
            <person name="Nusbaum C."/>
            <person name="Birren B."/>
        </authorList>
    </citation>
    <scope>NUCLEOTIDE SEQUENCE [LARGE SCALE GENOMIC DNA]</scope>
    <source>
        <strain evidence="2 3">ATCC 29453</strain>
    </source>
</reference>
<dbReference type="STRING" id="641147.HMPREF9021_01975"/>
<evidence type="ECO:0000256" key="1">
    <source>
        <dbReference type="SAM" id="Phobius"/>
    </source>
</evidence>
<feature type="transmembrane region" description="Helical" evidence="1">
    <location>
        <begin position="93"/>
        <end position="111"/>
    </location>
</feature>
<protein>
    <submittedName>
        <fullName evidence="2">Uncharacterized protein</fullName>
    </submittedName>
</protein>
<comment type="caution">
    <text evidence="2">The sequence shown here is derived from an EMBL/GenBank/DDBJ whole genome shotgun (WGS) entry which is preliminary data.</text>
</comment>
<feature type="transmembrane region" description="Helical" evidence="1">
    <location>
        <begin position="47"/>
        <end position="73"/>
    </location>
</feature>
<evidence type="ECO:0000313" key="3">
    <source>
        <dbReference type="Proteomes" id="UP000017813"/>
    </source>
</evidence>
<evidence type="ECO:0000313" key="2">
    <source>
        <dbReference type="EMBL" id="EFG30206.1"/>
    </source>
</evidence>
<dbReference type="EMBL" id="ADCY02000040">
    <property type="protein sequence ID" value="EFG30206.1"/>
    <property type="molecule type" value="Genomic_DNA"/>
</dbReference>
<accession>V9H5J2</accession>
<keyword evidence="1" id="KW-0812">Transmembrane</keyword>
<feature type="transmembrane region" description="Helical" evidence="1">
    <location>
        <begin position="20"/>
        <end position="40"/>
    </location>
</feature>
<proteinExistence type="predicted"/>
<dbReference type="KEGG" id="smur:BWP33_08540"/>
<keyword evidence="1" id="KW-0472">Membrane</keyword>
<gene>
    <name evidence="2" type="ORF">HMPREF9021_01975</name>
</gene>
<dbReference type="RefSeq" id="WP_002642219.1">
    <property type="nucleotide sequence ID" value="NZ_CP019448.1"/>
</dbReference>
<dbReference type="HOGENOM" id="CLU_1823292_0_0_4"/>